<proteinExistence type="predicted"/>
<name>A4U4Q2_9PROT</name>
<evidence type="ECO:0000313" key="2">
    <source>
        <dbReference type="EMBL" id="CAM77859.1"/>
    </source>
</evidence>
<dbReference type="EMBL" id="CU459003">
    <property type="protein sequence ID" value="CAM77859.1"/>
    <property type="molecule type" value="Genomic_DNA"/>
</dbReference>
<evidence type="ECO:0000256" key="1">
    <source>
        <dbReference type="SAM" id="SignalP"/>
    </source>
</evidence>
<gene>
    <name evidence="2" type="ORF">MGR_3927</name>
</gene>
<evidence type="ECO:0008006" key="3">
    <source>
        <dbReference type="Google" id="ProtNLM"/>
    </source>
</evidence>
<feature type="signal peptide" evidence="1">
    <location>
        <begin position="1"/>
        <end position="20"/>
    </location>
</feature>
<organism evidence="2">
    <name type="scientific">Magnetospirillum gryphiswaldense</name>
    <dbReference type="NCBI Taxonomy" id="55518"/>
    <lineage>
        <taxon>Bacteria</taxon>
        <taxon>Pseudomonadati</taxon>
        <taxon>Pseudomonadota</taxon>
        <taxon>Alphaproteobacteria</taxon>
        <taxon>Rhodospirillales</taxon>
        <taxon>Rhodospirillaceae</taxon>
        <taxon>Magnetospirillum</taxon>
    </lineage>
</organism>
<reference evidence="2" key="1">
    <citation type="journal article" date="2007" name="J. Bacteriol.">
        <title>Comparative genome analysis of four magnetotactic bacteria reveals a complex set of group-specific genes implicated in magnetosome biomineralization and function.</title>
        <authorList>
            <person name="Richter M."/>
            <person name="Kube M."/>
            <person name="Bazylinski D.A."/>
            <person name="Lombardot T."/>
            <person name="Gloeckner F.O."/>
            <person name="Reinhardt R."/>
            <person name="Schueler D."/>
        </authorList>
    </citation>
    <scope>NUCLEOTIDE SEQUENCE</scope>
    <source>
        <strain evidence="2">MSR-1</strain>
    </source>
</reference>
<feature type="chain" id="PRO_5002673280" description="Secreted protein" evidence="1">
    <location>
        <begin position="21"/>
        <end position="45"/>
    </location>
</feature>
<sequence length="45" mass="4718">MLYAVAISFASAASVKFLMAAEASLFIPPMVSPPGMAATIFQIRV</sequence>
<accession>A4U4Q2</accession>
<protein>
    <recommendedName>
        <fullName evidence="3">Secreted protein</fullName>
    </recommendedName>
</protein>
<dbReference type="AlphaFoldDB" id="A4U4Q2"/>
<keyword evidence="1" id="KW-0732">Signal</keyword>